<dbReference type="GO" id="GO:0043590">
    <property type="term" value="C:bacterial nucleoid"/>
    <property type="evidence" value="ECO:0007669"/>
    <property type="project" value="UniProtKB-UniRule"/>
</dbReference>
<dbReference type="Proteomes" id="UP000014155">
    <property type="component" value="Unassembled WGS sequence"/>
</dbReference>
<dbReference type="STRING" id="1195236.CTER_2051"/>
<feature type="coiled-coil region" evidence="4">
    <location>
        <begin position="21"/>
        <end position="48"/>
    </location>
</feature>
<dbReference type="InterPro" id="IPR004401">
    <property type="entry name" value="YbaB/EbfC"/>
</dbReference>
<dbReference type="InterPro" id="IPR036894">
    <property type="entry name" value="YbaB-like_sf"/>
</dbReference>
<dbReference type="PIRSF" id="PIRSF004555">
    <property type="entry name" value="UCP004555"/>
    <property type="match status" value="1"/>
</dbReference>
<proteinExistence type="inferred from homology"/>
<accession>S0FP04</accession>
<evidence type="ECO:0000256" key="3">
    <source>
        <dbReference type="HAMAP-Rule" id="MF_00274"/>
    </source>
</evidence>
<keyword evidence="4" id="KW-0175">Coiled coil</keyword>
<dbReference type="RefSeq" id="WP_004625620.1">
    <property type="nucleotide sequence ID" value="NZ_AORV01000031.1"/>
</dbReference>
<organism evidence="5 6">
    <name type="scientific">Ruminiclostridium cellobioparum subsp. termitidis CT1112</name>
    <dbReference type="NCBI Taxonomy" id="1195236"/>
    <lineage>
        <taxon>Bacteria</taxon>
        <taxon>Bacillati</taxon>
        <taxon>Bacillota</taxon>
        <taxon>Clostridia</taxon>
        <taxon>Eubacteriales</taxon>
        <taxon>Oscillospiraceae</taxon>
        <taxon>Ruminiclostridium</taxon>
    </lineage>
</organism>
<keyword evidence="6" id="KW-1185">Reference proteome</keyword>
<evidence type="ECO:0000313" key="5">
    <source>
        <dbReference type="EMBL" id="EMS72106.1"/>
    </source>
</evidence>
<dbReference type="GO" id="GO:0003677">
    <property type="term" value="F:DNA binding"/>
    <property type="evidence" value="ECO:0007669"/>
    <property type="project" value="UniProtKB-UniRule"/>
</dbReference>
<evidence type="ECO:0000313" key="6">
    <source>
        <dbReference type="Proteomes" id="UP000014155"/>
    </source>
</evidence>
<comment type="function">
    <text evidence="3">Binds to DNA and alters its conformation. May be involved in regulation of gene expression, nucleoid organization and DNA protection.</text>
</comment>
<evidence type="ECO:0000256" key="1">
    <source>
        <dbReference type="ARBA" id="ARBA00022490"/>
    </source>
</evidence>
<name>S0FP04_RUMCE</name>
<dbReference type="FunFam" id="3.30.1310.10:FF:000002">
    <property type="entry name" value="Nucleoid-associated protein IKC_06587"/>
    <property type="match status" value="1"/>
</dbReference>
<dbReference type="PATRIC" id="fig|1195236.3.peg.2357"/>
<evidence type="ECO:0000256" key="4">
    <source>
        <dbReference type="SAM" id="Coils"/>
    </source>
</evidence>
<protein>
    <recommendedName>
        <fullName evidence="3">Nucleoid-associated protein CTER_2051</fullName>
    </recommendedName>
</protein>
<dbReference type="GO" id="GO:0005829">
    <property type="term" value="C:cytosol"/>
    <property type="evidence" value="ECO:0007669"/>
    <property type="project" value="TreeGrafter"/>
</dbReference>
<dbReference type="PANTHER" id="PTHR33449:SF1">
    <property type="entry name" value="NUCLEOID-ASSOCIATED PROTEIN YBAB"/>
    <property type="match status" value="1"/>
</dbReference>
<reference evidence="5 6" key="1">
    <citation type="journal article" date="2013" name="Genome Announc.">
        <title>Draft Genome Sequence of the Cellulolytic, Mesophilic, Anaerobic Bacterium Clostridium termitidis Strain CT1112 (DSM 5398).</title>
        <authorList>
            <person name="Lal S."/>
            <person name="Ramachandran U."/>
            <person name="Zhang X."/>
            <person name="Munir R."/>
            <person name="Sparling R."/>
            <person name="Levin D.B."/>
        </authorList>
    </citation>
    <scope>NUCLEOTIDE SEQUENCE [LARGE SCALE GENOMIC DNA]</scope>
    <source>
        <strain evidence="5 6">CT1112</strain>
    </source>
</reference>
<comment type="caution">
    <text evidence="5">The sequence shown here is derived from an EMBL/GenBank/DDBJ whole genome shotgun (WGS) entry which is preliminary data.</text>
</comment>
<comment type="subcellular location">
    <subcellularLocation>
        <location evidence="3">Cytoplasm</location>
        <location evidence="3">Nucleoid</location>
    </subcellularLocation>
</comment>
<dbReference type="NCBIfam" id="TIGR00103">
    <property type="entry name" value="DNA_YbaB_EbfC"/>
    <property type="match status" value="1"/>
</dbReference>
<keyword evidence="1 3" id="KW-0963">Cytoplasm</keyword>
<evidence type="ECO:0000256" key="2">
    <source>
        <dbReference type="ARBA" id="ARBA00023125"/>
    </source>
</evidence>
<dbReference type="Gene3D" id="3.30.1310.10">
    <property type="entry name" value="Nucleoid-associated protein YbaB-like domain"/>
    <property type="match status" value="1"/>
</dbReference>
<gene>
    <name evidence="5" type="ORF">CTER_2051</name>
</gene>
<dbReference type="eggNOG" id="COG0718">
    <property type="taxonomic scope" value="Bacteria"/>
</dbReference>
<keyword evidence="2 3" id="KW-0238">DNA-binding</keyword>
<comment type="similarity">
    <text evidence="3">Belongs to the YbaB/EbfC family.</text>
</comment>
<dbReference type="PANTHER" id="PTHR33449">
    <property type="entry name" value="NUCLEOID-ASSOCIATED PROTEIN YBAB"/>
    <property type="match status" value="1"/>
</dbReference>
<comment type="subunit">
    <text evidence="3">Homodimer.</text>
</comment>
<sequence>MAKGGFPGGGFGGGFGGGGNMNNLMKQAQKMQKDMEKAQQELEGKTVEVSVGGGAISIVATGKKEIKEIVIKPEVVDPDDVEMLQDLILSAVNEALRKADELANSEMGKITGGLGGLPGLF</sequence>
<dbReference type="EMBL" id="AORV01000031">
    <property type="protein sequence ID" value="EMS72106.1"/>
    <property type="molecule type" value="Genomic_DNA"/>
</dbReference>
<dbReference type="AlphaFoldDB" id="S0FP04"/>
<dbReference type="HAMAP" id="MF_00274">
    <property type="entry name" value="DNA_YbaB_EbfC"/>
    <property type="match status" value="1"/>
</dbReference>
<dbReference type="Pfam" id="PF02575">
    <property type="entry name" value="YbaB_DNA_bd"/>
    <property type="match status" value="1"/>
</dbReference>
<dbReference type="SUPFAM" id="SSF82607">
    <property type="entry name" value="YbaB-like"/>
    <property type="match status" value="1"/>
</dbReference>